<accession>A0ABP9RJV3</accession>
<keyword evidence="1" id="KW-0472">Membrane</keyword>
<comment type="caution">
    <text evidence="3">The sequence shown here is derived from an EMBL/GenBank/DDBJ whole genome shotgun (WGS) entry which is preliminary data.</text>
</comment>
<name>A0ABP9RJV3_9GAMM</name>
<gene>
    <name evidence="3" type="ORF">GCM10023342_27710</name>
</gene>
<dbReference type="Pfam" id="PF07331">
    <property type="entry name" value="TctB"/>
    <property type="match status" value="1"/>
</dbReference>
<feature type="transmembrane region" description="Helical" evidence="1">
    <location>
        <begin position="89"/>
        <end position="121"/>
    </location>
</feature>
<feature type="transmembrane region" description="Helical" evidence="1">
    <location>
        <begin position="46"/>
        <end position="68"/>
    </location>
</feature>
<evidence type="ECO:0000259" key="2">
    <source>
        <dbReference type="Pfam" id="PF07331"/>
    </source>
</evidence>
<dbReference type="RefSeq" id="WP_031383594.1">
    <property type="nucleotide sequence ID" value="NZ_BAABKI010000028.1"/>
</dbReference>
<protein>
    <recommendedName>
        <fullName evidence="2">DUF1468 domain-containing protein</fullName>
    </recommendedName>
</protein>
<keyword evidence="1" id="KW-1133">Transmembrane helix</keyword>
<dbReference type="Proteomes" id="UP001500074">
    <property type="component" value="Unassembled WGS sequence"/>
</dbReference>
<evidence type="ECO:0000256" key="1">
    <source>
        <dbReference type="SAM" id="Phobius"/>
    </source>
</evidence>
<feature type="domain" description="DUF1468" evidence="2">
    <location>
        <begin position="30"/>
        <end position="159"/>
    </location>
</feature>
<sequence>MKLTIEPKPTIEPTERVASRGSDACLAATTLVLSLGALWFSGDMSIMASVFPRTIAALVAVFSVALLLRSLLMRPTRPRPEPGSVARRLGLIAVLLVWSLALKWLGFLASSLLSAVCLIMLSHYHAWTPKRIAGYALVLLLIIGLFYGLFAILLNVPLPVGLLWRAL</sequence>
<evidence type="ECO:0000313" key="4">
    <source>
        <dbReference type="Proteomes" id="UP001500074"/>
    </source>
</evidence>
<keyword evidence="4" id="KW-1185">Reference proteome</keyword>
<organism evidence="3 4">
    <name type="scientific">Modicisalibacter zincidurans</name>
    <dbReference type="NCBI Taxonomy" id="1178777"/>
    <lineage>
        <taxon>Bacteria</taxon>
        <taxon>Pseudomonadati</taxon>
        <taxon>Pseudomonadota</taxon>
        <taxon>Gammaproteobacteria</taxon>
        <taxon>Oceanospirillales</taxon>
        <taxon>Halomonadaceae</taxon>
        <taxon>Modicisalibacter</taxon>
    </lineage>
</organism>
<feature type="transmembrane region" description="Helical" evidence="1">
    <location>
        <begin position="133"/>
        <end position="156"/>
    </location>
</feature>
<feature type="transmembrane region" description="Helical" evidence="1">
    <location>
        <begin position="21"/>
        <end position="40"/>
    </location>
</feature>
<proteinExistence type="predicted"/>
<reference evidence="4" key="1">
    <citation type="journal article" date="2019" name="Int. J. Syst. Evol. Microbiol.">
        <title>The Global Catalogue of Microorganisms (GCM) 10K type strain sequencing project: providing services to taxonomists for standard genome sequencing and annotation.</title>
        <authorList>
            <consortium name="The Broad Institute Genomics Platform"/>
            <consortium name="The Broad Institute Genome Sequencing Center for Infectious Disease"/>
            <person name="Wu L."/>
            <person name="Ma J."/>
        </authorList>
    </citation>
    <scope>NUCLEOTIDE SEQUENCE [LARGE SCALE GENOMIC DNA]</scope>
    <source>
        <strain evidence="4">JCM 18472</strain>
    </source>
</reference>
<dbReference type="EMBL" id="BAABKI010000028">
    <property type="protein sequence ID" value="GAA5178103.1"/>
    <property type="molecule type" value="Genomic_DNA"/>
</dbReference>
<keyword evidence="1" id="KW-0812">Transmembrane</keyword>
<dbReference type="InterPro" id="IPR009936">
    <property type="entry name" value="DUF1468"/>
</dbReference>
<evidence type="ECO:0000313" key="3">
    <source>
        <dbReference type="EMBL" id="GAA5178103.1"/>
    </source>
</evidence>